<name>A0A835W4I5_9CHLO</name>
<sequence length="420" mass="43083">MTLQLFEASDEDSFVVIAQHVAELLNEGQARTALADTPANRFVNDCTNLVQEQRYEEYVTRMAAQVSALYTKMSDKEAECCVSILVHAVGRVPEARQQAAAAALATALVQSEERAEERMNALLALYGIVAAQPATQRAVLLAAAAYAAKCGGKSRTAFCAAVRGKASRWVAEWKLAPADARQLYLALAAATRGASDRPTNREHLSLAGSALSLAVPGSSPTAPELAEAAAGALAEYLRSGAIYTLDLLPLPAVAALASHAKYGALHKLVAAVLAGDVAGTRAASTSAALEAAGSGVSAEAVLNKARMTALLAACAAAGHGEVALAELQTALDVSDTAAVQSWVVKAIGAKLLEGRVDSVRGVLAVARSTHPSFGSHQWKKLGAQIAALKDTVGAAVAAMSAVKPPPHVSARGVAAAVAAR</sequence>
<dbReference type="GO" id="GO:0002183">
    <property type="term" value="P:cytoplasmic translational initiation"/>
    <property type="evidence" value="ECO:0007669"/>
    <property type="project" value="TreeGrafter"/>
</dbReference>
<evidence type="ECO:0000256" key="1">
    <source>
        <dbReference type="ARBA" id="ARBA00008482"/>
    </source>
</evidence>
<dbReference type="PANTHER" id="PTHR15350">
    <property type="entry name" value="COP9 SIGNALOSOME COMPLEX SUBUNIT 7/DENDRITIC CELL PROTEIN GA17"/>
    <property type="match status" value="1"/>
</dbReference>
<reference evidence="3" key="1">
    <citation type="journal article" date="2020" name="bioRxiv">
        <title>Comparative genomics of Chlamydomonas.</title>
        <authorList>
            <person name="Craig R.J."/>
            <person name="Hasan A.R."/>
            <person name="Ness R.W."/>
            <person name="Keightley P.D."/>
        </authorList>
    </citation>
    <scope>NUCLEOTIDE SEQUENCE</scope>
    <source>
        <strain evidence="3">CCAP 11/173</strain>
    </source>
</reference>
<dbReference type="Pfam" id="PF01399">
    <property type="entry name" value="PCI"/>
    <property type="match status" value="1"/>
</dbReference>
<keyword evidence="4" id="KW-1185">Reference proteome</keyword>
<dbReference type="Proteomes" id="UP000613740">
    <property type="component" value="Unassembled WGS sequence"/>
</dbReference>
<protein>
    <recommendedName>
        <fullName evidence="2">PCI domain-containing protein</fullName>
    </recommendedName>
</protein>
<dbReference type="GO" id="GO:0005852">
    <property type="term" value="C:eukaryotic translation initiation factor 3 complex"/>
    <property type="evidence" value="ECO:0007669"/>
    <property type="project" value="TreeGrafter"/>
</dbReference>
<feature type="domain" description="PCI" evidence="2">
    <location>
        <begin position="313"/>
        <end position="365"/>
    </location>
</feature>
<evidence type="ECO:0000313" key="4">
    <source>
        <dbReference type="Proteomes" id="UP000613740"/>
    </source>
</evidence>
<proteinExistence type="inferred from homology"/>
<dbReference type="InterPro" id="IPR045237">
    <property type="entry name" value="COPS7/eIF3m"/>
</dbReference>
<dbReference type="OrthoDB" id="10267031at2759"/>
<dbReference type="PANTHER" id="PTHR15350:SF2">
    <property type="entry name" value="EUKARYOTIC TRANSLATION INITIATION FACTOR 3 SUBUNIT M"/>
    <property type="match status" value="1"/>
</dbReference>
<comment type="caution">
    <text evidence="3">The sequence shown here is derived from an EMBL/GenBank/DDBJ whole genome shotgun (WGS) entry which is preliminary data.</text>
</comment>
<evidence type="ECO:0000313" key="3">
    <source>
        <dbReference type="EMBL" id="KAG2437023.1"/>
    </source>
</evidence>
<evidence type="ECO:0000259" key="2">
    <source>
        <dbReference type="Pfam" id="PF01399"/>
    </source>
</evidence>
<dbReference type="AlphaFoldDB" id="A0A835W4I5"/>
<accession>A0A835W4I5</accession>
<gene>
    <name evidence="3" type="ORF">HYH02_011454</name>
</gene>
<organism evidence="3 4">
    <name type="scientific">Chlamydomonas schloesseri</name>
    <dbReference type="NCBI Taxonomy" id="2026947"/>
    <lineage>
        <taxon>Eukaryota</taxon>
        <taxon>Viridiplantae</taxon>
        <taxon>Chlorophyta</taxon>
        <taxon>core chlorophytes</taxon>
        <taxon>Chlorophyceae</taxon>
        <taxon>CS clade</taxon>
        <taxon>Chlamydomonadales</taxon>
        <taxon>Chlamydomonadaceae</taxon>
        <taxon>Chlamydomonas</taxon>
    </lineage>
</organism>
<comment type="similarity">
    <text evidence="1">Belongs to the CSN7/EIF3M family. CSN7 subfamily.</text>
</comment>
<dbReference type="EMBL" id="JAEHOD010000048">
    <property type="protein sequence ID" value="KAG2437023.1"/>
    <property type="molecule type" value="Genomic_DNA"/>
</dbReference>
<dbReference type="InterPro" id="IPR000717">
    <property type="entry name" value="PCI_dom"/>
</dbReference>